<dbReference type="Gene3D" id="3.10.129.10">
    <property type="entry name" value="Hotdog Thioesterase"/>
    <property type="match status" value="1"/>
</dbReference>
<dbReference type="CDD" id="cd00586">
    <property type="entry name" value="4HBT"/>
    <property type="match status" value="1"/>
</dbReference>
<dbReference type="Proteomes" id="UP001139384">
    <property type="component" value="Unassembled WGS sequence"/>
</dbReference>
<dbReference type="InterPro" id="IPR029069">
    <property type="entry name" value="HotDog_dom_sf"/>
</dbReference>
<gene>
    <name evidence="1" type="ORF">L0P92_03000</name>
</gene>
<dbReference type="SUPFAM" id="SSF54637">
    <property type="entry name" value="Thioesterase/thiol ester dehydrase-isomerase"/>
    <property type="match status" value="1"/>
</dbReference>
<organism evidence="1 2">
    <name type="scientific">Streptomyces muensis</name>
    <dbReference type="NCBI Taxonomy" id="1077944"/>
    <lineage>
        <taxon>Bacteria</taxon>
        <taxon>Bacillati</taxon>
        <taxon>Actinomycetota</taxon>
        <taxon>Actinomycetes</taxon>
        <taxon>Kitasatosporales</taxon>
        <taxon>Streptomycetaceae</taxon>
        <taxon>Streptomyces</taxon>
    </lineage>
</organism>
<dbReference type="Pfam" id="PF13279">
    <property type="entry name" value="4HBT_2"/>
    <property type="match status" value="1"/>
</dbReference>
<reference evidence="1" key="1">
    <citation type="submission" date="2022-01" db="EMBL/GenBank/DDBJ databases">
        <title>Draft Genome Sequences of Seven Type Strains of the Genus Streptomyces.</title>
        <authorList>
            <person name="Aziz S."/>
            <person name="Coretto E."/>
            <person name="Chronakova A."/>
            <person name="Sproer C."/>
            <person name="Huber K."/>
            <person name="Nouioui I."/>
            <person name="Gross H."/>
        </authorList>
    </citation>
    <scope>NUCLEOTIDE SEQUENCE</scope>
    <source>
        <strain evidence="1">DSM 103493</strain>
    </source>
</reference>
<evidence type="ECO:0000313" key="2">
    <source>
        <dbReference type="Proteomes" id="UP001139384"/>
    </source>
</evidence>
<comment type="caution">
    <text evidence="1">The sequence shown here is derived from an EMBL/GenBank/DDBJ whole genome shotgun (WGS) entry which is preliminary data.</text>
</comment>
<evidence type="ECO:0000313" key="1">
    <source>
        <dbReference type="EMBL" id="MCF1592538.1"/>
    </source>
</evidence>
<dbReference type="RefSeq" id="WP_234760845.1">
    <property type="nucleotide sequence ID" value="NZ_JAKEIP010000006.1"/>
</dbReference>
<dbReference type="EMBL" id="JAKEIP010000006">
    <property type="protein sequence ID" value="MCF1592538.1"/>
    <property type="molecule type" value="Genomic_DNA"/>
</dbReference>
<keyword evidence="2" id="KW-1185">Reference proteome</keyword>
<sequence length="139" mass="15679">MSVTLHRRVTMVDVDLVQVNFARFFYWMDAAYAELLVDLGHPLSQVIAEQKATPAVRSRCDYRRPVGLDDEFRIRAAITRVGTSSYTVSFRFEDAEGLFALGAVDYVWVNTLPRQHSAPAPPWIAAACDPGFLEGTERR</sequence>
<protein>
    <submittedName>
        <fullName evidence="1">Thioesterase family protein</fullName>
    </submittedName>
</protein>
<name>A0A9X1PSY2_STRM4</name>
<accession>A0A9X1PSY2</accession>
<dbReference type="AlphaFoldDB" id="A0A9X1PSY2"/>
<proteinExistence type="predicted"/>